<dbReference type="Ensembl" id="ENSVKKT00000027869.1">
    <property type="protein sequence ID" value="ENSVKKP00000027205.1"/>
    <property type="gene ID" value="ENSVKKG00000017719.1"/>
</dbReference>
<dbReference type="SMART" id="SM00034">
    <property type="entry name" value="CLECT"/>
    <property type="match status" value="1"/>
</dbReference>
<dbReference type="SUPFAM" id="SSF56436">
    <property type="entry name" value="C-type lectin-like"/>
    <property type="match status" value="1"/>
</dbReference>
<evidence type="ECO:0000256" key="4">
    <source>
        <dbReference type="SAM" id="MobiDB-lite"/>
    </source>
</evidence>
<keyword evidence="2" id="KW-0964">Secreted</keyword>
<dbReference type="KEGG" id="vko:123023197"/>
<dbReference type="InterPro" id="IPR050111">
    <property type="entry name" value="C-type_lectin/snaclec_domain"/>
</dbReference>
<dbReference type="Gene3D" id="3.10.100.10">
    <property type="entry name" value="Mannose-Binding Protein A, subunit A"/>
    <property type="match status" value="1"/>
</dbReference>
<evidence type="ECO:0000313" key="8">
    <source>
        <dbReference type="Proteomes" id="UP000694545"/>
    </source>
</evidence>
<feature type="region of interest" description="Disordered" evidence="4">
    <location>
        <begin position="1"/>
        <end position="51"/>
    </location>
</feature>
<keyword evidence="3" id="KW-1015">Disulfide bond</keyword>
<keyword evidence="8" id="KW-1185">Reference proteome</keyword>
<keyword evidence="5" id="KW-1133">Transmembrane helix</keyword>
<dbReference type="InterPro" id="IPR016186">
    <property type="entry name" value="C-type_lectin-like/link_sf"/>
</dbReference>
<evidence type="ECO:0000256" key="2">
    <source>
        <dbReference type="ARBA" id="ARBA00022525"/>
    </source>
</evidence>
<name>A0A8D2LVW5_VARKO</name>
<evidence type="ECO:0000313" key="7">
    <source>
        <dbReference type="Ensembl" id="ENSVKKP00000027205.1"/>
    </source>
</evidence>
<feature type="domain" description="C-type lectin" evidence="6">
    <location>
        <begin position="93"/>
        <end position="214"/>
    </location>
</feature>
<organism evidence="7 8">
    <name type="scientific">Varanus komodoensis</name>
    <name type="common">Komodo dragon</name>
    <dbReference type="NCBI Taxonomy" id="61221"/>
    <lineage>
        <taxon>Eukaryota</taxon>
        <taxon>Metazoa</taxon>
        <taxon>Chordata</taxon>
        <taxon>Craniata</taxon>
        <taxon>Vertebrata</taxon>
        <taxon>Euteleostomi</taxon>
        <taxon>Lepidosauria</taxon>
        <taxon>Squamata</taxon>
        <taxon>Bifurcata</taxon>
        <taxon>Unidentata</taxon>
        <taxon>Episquamata</taxon>
        <taxon>Toxicofera</taxon>
        <taxon>Anguimorpha</taxon>
        <taxon>Paleoanguimorpha</taxon>
        <taxon>Varanoidea</taxon>
        <taxon>Varanidae</taxon>
        <taxon>Varanus</taxon>
    </lineage>
</organism>
<dbReference type="InterPro" id="IPR001304">
    <property type="entry name" value="C-type_lectin-like"/>
</dbReference>
<accession>A0A8D2LVW5</accession>
<dbReference type="AlphaFoldDB" id="A0A8D2LVW5"/>
<gene>
    <name evidence="7" type="primary">LOC123023197</name>
</gene>
<comment type="subcellular location">
    <subcellularLocation>
        <location evidence="1">Secreted</location>
    </subcellularLocation>
</comment>
<proteinExistence type="predicted"/>
<evidence type="ECO:0000256" key="5">
    <source>
        <dbReference type="SAM" id="Phobius"/>
    </source>
</evidence>
<evidence type="ECO:0000256" key="1">
    <source>
        <dbReference type="ARBA" id="ARBA00004613"/>
    </source>
</evidence>
<dbReference type="PROSITE" id="PS50041">
    <property type="entry name" value="C_TYPE_LECTIN_2"/>
    <property type="match status" value="1"/>
</dbReference>
<dbReference type="RefSeq" id="XP_044285603.1">
    <property type="nucleotide sequence ID" value="XM_044429668.1"/>
</dbReference>
<dbReference type="GO" id="GO:0005576">
    <property type="term" value="C:extracellular region"/>
    <property type="evidence" value="ECO:0007669"/>
    <property type="project" value="UniProtKB-SubCell"/>
</dbReference>
<dbReference type="OrthoDB" id="441660at2759"/>
<reference evidence="7" key="1">
    <citation type="submission" date="2025-08" db="UniProtKB">
        <authorList>
            <consortium name="Ensembl"/>
        </authorList>
    </citation>
    <scope>IDENTIFICATION</scope>
</reference>
<dbReference type="PANTHER" id="PTHR22803">
    <property type="entry name" value="MANNOSE, PHOSPHOLIPASE, LECTIN RECEPTOR RELATED"/>
    <property type="match status" value="1"/>
</dbReference>
<dbReference type="Pfam" id="PF00059">
    <property type="entry name" value="Lectin_C"/>
    <property type="match status" value="1"/>
</dbReference>
<dbReference type="OMA" id="QWWEHED"/>
<keyword evidence="5" id="KW-0472">Membrane</keyword>
<feature type="transmembrane region" description="Helical" evidence="5">
    <location>
        <begin position="61"/>
        <end position="83"/>
    </location>
</feature>
<dbReference type="InterPro" id="IPR016187">
    <property type="entry name" value="CTDL_fold"/>
</dbReference>
<dbReference type="GeneID" id="123023197"/>
<reference evidence="7" key="2">
    <citation type="submission" date="2025-09" db="UniProtKB">
        <authorList>
            <consortium name="Ensembl"/>
        </authorList>
    </citation>
    <scope>IDENTIFICATION</scope>
</reference>
<evidence type="ECO:0000259" key="6">
    <source>
        <dbReference type="PROSITE" id="PS50041"/>
    </source>
</evidence>
<dbReference type="Proteomes" id="UP000694545">
    <property type="component" value="Unplaced"/>
</dbReference>
<protein>
    <recommendedName>
        <fullName evidence="6">C-type lectin domain-containing protein</fullName>
    </recommendedName>
</protein>
<keyword evidence="5" id="KW-0812">Transmembrane</keyword>
<sequence>MVTSVRRPQSLLPRGQGRHLPSGPIKQRELAGPAPAPWDRPLWTQAGGDGQSCESRKMGPMAYFSMGLVSCLVGGHFLGGAAAEPCRAKGLSRNGRCYLYFPEEVTWPEAQAQCRRSRGHLVSILDLTEHKFVARYLRQVQGSDDEDVWLGISVPPRSRRWAWADGSRVAYTAWEEPQSYWELDGDHCALLEESSGFMLWEKESCFDKNPFLCKV</sequence>
<evidence type="ECO:0000256" key="3">
    <source>
        <dbReference type="ARBA" id="ARBA00023157"/>
    </source>
</evidence>